<organism evidence="2 3">
    <name type="scientific">Rarispira pelagica</name>
    <dbReference type="NCBI Taxonomy" id="3141764"/>
    <lineage>
        <taxon>Bacteria</taxon>
        <taxon>Pseudomonadati</taxon>
        <taxon>Spirochaetota</taxon>
        <taxon>Spirochaetia</taxon>
        <taxon>Winmispirales</taxon>
        <taxon>Winmispiraceae</taxon>
        <taxon>Rarispira</taxon>
    </lineage>
</organism>
<dbReference type="PROSITE" id="PS01314">
    <property type="entry name" value="UPF0047"/>
    <property type="match status" value="1"/>
</dbReference>
<evidence type="ECO:0000313" key="3">
    <source>
        <dbReference type="Proteomes" id="UP001466331"/>
    </source>
</evidence>
<dbReference type="PANTHER" id="PTHR30615:SF8">
    <property type="entry name" value="UPF0047 PROTEIN C4A8.02C"/>
    <property type="match status" value="1"/>
</dbReference>
<dbReference type="Proteomes" id="UP001466331">
    <property type="component" value="Unassembled WGS sequence"/>
</dbReference>
<dbReference type="InterPro" id="IPR001602">
    <property type="entry name" value="UPF0047_YjbQ-like"/>
</dbReference>
<evidence type="ECO:0000313" key="2">
    <source>
        <dbReference type="EMBL" id="MEM5947242.1"/>
    </source>
</evidence>
<dbReference type="Gene3D" id="2.60.120.460">
    <property type="entry name" value="YjbQ-like"/>
    <property type="match status" value="1"/>
</dbReference>
<accession>A0ABU9U992</accession>
<keyword evidence="3" id="KW-1185">Reference proteome</keyword>
<evidence type="ECO:0000256" key="1">
    <source>
        <dbReference type="ARBA" id="ARBA00005534"/>
    </source>
</evidence>
<dbReference type="InterPro" id="IPR035917">
    <property type="entry name" value="YjbQ-like_sf"/>
</dbReference>
<comment type="similarity">
    <text evidence="1">Belongs to the UPF0047 family.</text>
</comment>
<proteinExistence type="inferred from homology"/>
<reference evidence="2 3" key="1">
    <citation type="submission" date="2024-03" db="EMBL/GenBank/DDBJ databases">
        <title>Ignisphaera cupida sp. nov., a hyperthermophilic hydrolytic archaeon from a hot spring of Kamchatka, and proposal of Ignisphaeraceae fam. nov.</title>
        <authorList>
            <person name="Podosokorskaya O.A."/>
            <person name="Elcheninov A.G."/>
            <person name="Maltseva A.I."/>
            <person name="Zayulina K.S."/>
            <person name="Novikov A."/>
            <person name="Merkel A.Y."/>
        </authorList>
    </citation>
    <scope>NUCLEOTIDE SEQUENCE [LARGE SCALE GENOMIC DNA]</scope>
    <source>
        <strain evidence="2 3">38H-sp</strain>
    </source>
</reference>
<dbReference type="Pfam" id="PF01894">
    <property type="entry name" value="YjbQ"/>
    <property type="match status" value="1"/>
</dbReference>
<dbReference type="SUPFAM" id="SSF111038">
    <property type="entry name" value="YjbQ-like"/>
    <property type="match status" value="1"/>
</dbReference>
<comment type="caution">
    <text evidence="2">The sequence shown here is derived from an EMBL/GenBank/DDBJ whole genome shotgun (WGS) entry which is preliminary data.</text>
</comment>
<protein>
    <submittedName>
        <fullName evidence="2">Secondary thiamine-phosphate synthase enzyme YjbQ</fullName>
    </submittedName>
</protein>
<gene>
    <name evidence="2" type="ORF">WKV44_01670</name>
</gene>
<dbReference type="PIRSF" id="PIRSF004681">
    <property type="entry name" value="UCP004681"/>
    <property type="match status" value="1"/>
</dbReference>
<dbReference type="NCBIfam" id="TIGR00149">
    <property type="entry name" value="TIGR00149_YjbQ"/>
    <property type="match status" value="1"/>
</dbReference>
<dbReference type="EMBL" id="JBCHKQ010000001">
    <property type="protein sequence ID" value="MEM5947242.1"/>
    <property type="molecule type" value="Genomic_DNA"/>
</dbReference>
<dbReference type="PANTHER" id="PTHR30615">
    <property type="entry name" value="UNCHARACTERIZED PROTEIN YJBQ-RELATED"/>
    <property type="match status" value="1"/>
</dbReference>
<dbReference type="RefSeq" id="WP_420068692.1">
    <property type="nucleotide sequence ID" value="NZ_JBCHKQ010000001.1"/>
</dbReference>
<sequence length="131" mass="14684">MKIVNIRTQSRVEMKNITSHVRNFLREKNIKDGAIIIYSPHTTAGITINEAADPDVIKDMTKELNKIIPFEDQYAHIEGNSAAHIKTSLIGPSVIVPVTSGQLTLGTWQGIFFCEFDGPRNRQFYIKALQG</sequence>
<name>A0ABU9U992_9SPIR</name>